<sequence length="215" mass="24495">MNASVQKEGFDLSSRHDFGNPSEYLDQCKLVVSYYLFIGIDTITQSVHYLETEDGYLQIIGKTDFTCPAIIAQFKRSIQPVKVQIMEILKDYIKNSRFAIGFPTNAIQNGLVTKEEFDSLIADLIAEFERNEAAALQNPPPLTELFKEYGLEPHPNENGVDQWLASCPRCRKFHIYFSNKSLRWGCTYCGFHGEGEEEFRDAMKIIKEGSSKNGK</sequence>
<evidence type="ECO:0000313" key="1">
    <source>
        <dbReference type="EMBL" id="RIJ50085.1"/>
    </source>
</evidence>
<gene>
    <name evidence="1" type="ORF">D1614_04890</name>
</gene>
<protein>
    <submittedName>
        <fullName evidence="1">Uncharacterized protein</fullName>
    </submittedName>
</protein>
<evidence type="ECO:0000313" key="2">
    <source>
        <dbReference type="Proteomes" id="UP000265926"/>
    </source>
</evidence>
<name>A0A399T592_9BACT</name>
<dbReference type="Proteomes" id="UP000265926">
    <property type="component" value="Unassembled WGS sequence"/>
</dbReference>
<accession>A0A399T592</accession>
<keyword evidence="2" id="KW-1185">Reference proteome</keyword>
<dbReference type="EMBL" id="QWGR01000002">
    <property type="protein sequence ID" value="RIJ50085.1"/>
    <property type="molecule type" value="Genomic_DNA"/>
</dbReference>
<dbReference type="AlphaFoldDB" id="A0A399T592"/>
<proteinExistence type="predicted"/>
<organism evidence="1 2">
    <name type="scientific">Maribellus luteus</name>
    <dbReference type="NCBI Taxonomy" id="2305463"/>
    <lineage>
        <taxon>Bacteria</taxon>
        <taxon>Pseudomonadati</taxon>
        <taxon>Bacteroidota</taxon>
        <taxon>Bacteroidia</taxon>
        <taxon>Marinilabiliales</taxon>
        <taxon>Prolixibacteraceae</taxon>
        <taxon>Maribellus</taxon>
    </lineage>
</organism>
<dbReference type="RefSeq" id="WP_119436772.1">
    <property type="nucleotide sequence ID" value="NZ_QWGR01000002.1"/>
</dbReference>
<reference evidence="1 2" key="1">
    <citation type="submission" date="2018-08" db="EMBL/GenBank/DDBJ databases">
        <title>Pallidiluteibacterium maritimus gen. nov., sp. nov., isolated from coastal sediment.</title>
        <authorList>
            <person name="Zhou L.Y."/>
        </authorList>
    </citation>
    <scope>NUCLEOTIDE SEQUENCE [LARGE SCALE GENOMIC DNA]</scope>
    <source>
        <strain evidence="1 2">XSD2</strain>
    </source>
</reference>
<comment type="caution">
    <text evidence="1">The sequence shown here is derived from an EMBL/GenBank/DDBJ whole genome shotgun (WGS) entry which is preliminary data.</text>
</comment>